<comment type="subcellular location">
    <subcellularLocation>
        <location evidence="1">Cell membrane</location>
        <topology evidence="1">Multi-pass membrane protein</topology>
    </subcellularLocation>
</comment>
<keyword evidence="6 13" id="KW-0067">ATP-binding</keyword>
<dbReference type="Pfam" id="PF00664">
    <property type="entry name" value="ABC_membrane"/>
    <property type="match status" value="1"/>
</dbReference>
<dbReference type="PROSITE" id="PS50929">
    <property type="entry name" value="ABC_TM1F"/>
    <property type="match status" value="1"/>
</dbReference>
<evidence type="ECO:0000313" key="14">
    <source>
        <dbReference type="Proteomes" id="UP000297564"/>
    </source>
</evidence>
<dbReference type="GO" id="GO:0005524">
    <property type="term" value="F:ATP binding"/>
    <property type="evidence" value="ECO:0007669"/>
    <property type="project" value="UniProtKB-KW"/>
</dbReference>
<evidence type="ECO:0000256" key="1">
    <source>
        <dbReference type="ARBA" id="ARBA00004651"/>
    </source>
</evidence>
<dbReference type="Gene3D" id="1.20.1560.10">
    <property type="entry name" value="ABC transporter type 1, transmembrane domain"/>
    <property type="match status" value="1"/>
</dbReference>
<dbReference type="InterPro" id="IPR011527">
    <property type="entry name" value="ABC1_TM_dom"/>
</dbReference>
<evidence type="ECO:0000259" key="11">
    <source>
        <dbReference type="PROSITE" id="PS50893"/>
    </source>
</evidence>
<feature type="transmembrane region" description="Helical" evidence="10">
    <location>
        <begin position="280"/>
        <end position="302"/>
    </location>
</feature>
<feature type="domain" description="ABC transmembrane type-1" evidence="12">
    <location>
        <begin position="46"/>
        <end position="342"/>
    </location>
</feature>
<feature type="transmembrane region" description="Helical" evidence="10">
    <location>
        <begin position="169"/>
        <end position="193"/>
    </location>
</feature>
<keyword evidence="4 10" id="KW-0812">Transmembrane</keyword>
<reference evidence="13 14" key="1">
    <citation type="submission" date="2019-03" db="EMBL/GenBank/DDBJ databases">
        <title>Ramlibacter rhizophilus CCTCC AB2015357, whole genome shotgun sequence.</title>
        <authorList>
            <person name="Zhang X."/>
            <person name="Feng G."/>
            <person name="Zhu H."/>
        </authorList>
    </citation>
    <scope>NUCLEOTIDE SEQUENCE [LARGE SCALE GENOMIC DNA]</scope>
    <source>
        <strain evidence="13 14">CCTCC AB2015357</strain>
    </source>
</reference>
<dbReference type="Gene3D" id="3.40.50.300">
    <property type="entry name" value="P-loop containing nucleotide triphosphate hydrolases"/>
    <property type="match status" value="1"/>
</dbReference>
<gene>
    <name evidence="13" type="ORF">EZ242_11190</name>
</gene>
<evidence type="ECO:0000256" key="9">
    <source>
        <dbReference type="SAM" id="MobiDB-lite"/>
    </source>
</evidence>
<keyword evidence="8 10" id="KW-0472">Membrane</keyword>
<evidence type="ECO:0000259" key="12">
    <source>
        <dbReference type="PROSITE" id="PS50929"/>
    </source>
</evidence>
<dbReference type="RefSeq" id="WP_135285245.1">
    <property type="nucleotide sequence ID" value="NZ_SMLL01000004.1"/>
</dbReference>
<feature type="domain" description="ABC transporter" evidence="11">
    <location>
        <begin position="377"/>
        <end position="611"/>
    </location>
</feature>
<evidence type="ECO:0000256" key="5">
    <source>
        <dbReference type="ARBA" id="ARBA00022741"/>
    </source>
</evidence>
<dbReference type="InterPro" id="IPR039421">
    <property type="entry name" value="Type_1_exporter"/>
</dbReference>
<protein>
    <submittedName>
        <fullName evidence="13">ABC transporter ATP-binding protein/permease</fullName>
    </submittedName>
</protein>
<keyword evidence="2" id="KW-0813">Transport</keyword>
<dbReference type="InterPro" id="IPR003593">
    <property type="entry name" value="AAA+_ATPase"/>
</dbReference>
<accession>A0A4Z0BK62</accession>
<dbReference type="Pfam" id="PF00005">
    <property type="entry name" value="ABC_tran"/>
    <property type="match status" value="1"/>
</dbReference>
<feature type="transmembrane region" description="Helical" evidence="10">
    <location>
        <begin position="317"/>
        <end position="337"/>
    </location>
</feature>
<evidence type="ECO:0000256" key="2">
    <source>
        <dbReference type="ARBA" id="ARBA00022448"/>
    </source>
</evidence>
<keyword evidence="7 10" id="KW-1133">Transmembrane helix</keyword>
<dbReference type="InterPro" id="IPR027417">
    <property type="entry name" value="P-loop_NTPase"/>
</dbReference>
<dbReference type="GO" id="GO:0016887">
    <property type="term" value="F:ATP hydrolysis activity"/>
    <property type="evidence" value="ECO:0007669"/>
    <property type="project" value="InterPro"/>
</dbReference>
<dbReference type="AlphaFoldDB" id="A0A4Z0BK62"/>
<dbReference type="PANTHER" id="PTHR24221">
    <property type="entry name" value="ATP-BINDING CASSETTE SUB-FAMILY B"/>
    <property type="match status" value="1"/>
</dbReference>
<dbReference type="PROSITE" id="PS50893">
    <property type="entry name" value="ABC_TRANSPORTER_2"/>
    <property type="match status" value="1"/>
</dbReference>
<dbReference type="InterPro" id="IPR036640">
    <property type="entry name" value="ABC1_TM_sf"/>
</dbReference>
<feature type="transmembrane region" description="Helical" evidence="10">
    <location>
        <begin position="199"/>
        <end position="217"/>
    </location>
</feature>
<dbReference type="SUPFAM" id="SSF90123">
    <property type="entry name" value="ABC transporter transmembrane region"/>
    <property type="match status" value="1"/>
</dbReference>
<dbReference type="EMBL" id="SMLL01000004">
    <property type="protein sequence ID" value="TFY99702.1"/>
    <property type="molecule type" value="Genomic_DNA"/>
</dbReference>
<dbReference type="FunFam" id="3.40.50.300:FF:000186">
    <property type="entry name" value="ATP-binding cassette sub-family B member 7, mitochondrial"/>
    <property type="match status" value="1"/>
</dbReference>
<name>A0A4Z0BK62_9BURK</name>
<proteinExistence type="predicted"/>
<evidence type="ECO:0000256" key="3">
    <source>
        <dbReference type="ARBA" id="ARBA00022475"/>
    </source>
</evidence>
<organism evidence="13 14">
    <name type="scientific">Ramlibacter rhizophilus</name>
    <dbReference type="NCBI Taxonomy" id="1781167"/>
    <lineage>
        <taxon>Bacteria</taxon>
        <taxon>Pseudomonadati</taxon>
        <taxon>Pseudomonadota</taxon>
        <taxon>Betaproteobacteria</taxon>
        <taxon>Burkholderiales</taxon>
        <taxon>Comamonadaceae</taxon>
        <taxon>Ramlibacter</taxon>
    </lineage>
</organism>
<evidence type="ECO:0000256" key="7">
    <source>
        <dbReference type="ARBA" id="ARBA00022989"/>
    </source>
</evidence>
<evidence type="ECO:0000256" key="4">
    <source>
        <dbReference type="ARBA" id="ARBA00022692"/>
    </source>
</evidence>
<dbReference type="OrthoDB" id="8554730at2"/>
<dbReference type="GO" id="GO:0005886">
    <property type="term" value="C:plasma membrane"/>
    <property type="evidence" value="ECO:0007669"/>
    <property type="project" value="UniProtKB-SubCell"/>
</dbReference>
<comment type="caution">
    <text evidence="13">The sequence shown here is derived from an EMBL/GenBank/DDBJ whole genome shotgun (WGS) entry which is preliminary data.</text>
</comment>
<dbReference type="GO" id="GO:0006879">
    <property type="term" value="P:intracellular iron ion homeostasis"/>
    <property type="evidence" value="ECO:0007669"/>
    <property type="project" value="TreeGrafter"/>
</dbReference>
<evidence type="ECO:0000313" key="13">
    <source>
        <dbReference type="EMBL" id="TFY99702.1"/>
    </source>
</evidence>
<feature type="region of interest" description="Disordered" evidence="9">
    <location>
        <begin position="1"/>
        <end position="21"/>
    </location>
</feature>
<evidence type="ECO:0000256" key="6">
    <source>
        <dbReference type="ARBA" id="ARBA00022840"/>
    </source>
</evidence>
<evidence type="ECO:0000256" key="8">
    <source>
        <dbReference type="ARBA" id="ARBA00023136"/>
    </source>
</evidence>
<dbReference type="GO" id="GO:0140359">
    <property type="term" value="F:ABC-type transporter activity"/>
    <property type="evidence" value="ECO:0007669"/>
    <property type="project" value="InterPro"/>
</dbReference>
<dbReference type="InterPro" id="IPR003439">
    <property type="entry name" value="ABC_transporter-like_ATP-bd"/>
</dbReference>
<dbReference type="PANTHER" id="PTHR24221:SF402">
    <property type="entry name" value="IRON-SULFUR CLUSTERS TRANSPORTER ABCB7, MITOCHONDRIAL"/>
    <property type="match status" value="1"/>
</dbReference>
<dbReference type="SUPFAM" id="SSF52540">
    <property type="entry name" value="P-loop containing nucleoside triphosphate hydrolases"/>
    <property type="match status" value="1"/>
</dbReference>
<feature type="transmembrane region" description="Helical" evidence="10">
    <location>
        <begin position="43"/>
        <end position="66"/>
    </location>
</feature>
<dbReference type="CDD" id="cd18582">
    <property type="entry name" value="ABC_6TM_ATM1_ABCB7"/>
    <property type="match status" value="1"/>
</dbReference>
<keyword evidence="5" id="KW-0547">Nucleotide-binding</keyword>
<dbReference type="PRINTS" id="PR00173">
    <property type="entry name" value="EDTRNSPORT"/>
</dbReference>
<keyword evidence="14" id="KW-1185">Reference proteome</keyword>
<dbReference type="PROSITE" id="PS00211">
    <property type="entry name" value="ABC_TRANSPORTER_1"/>
    <property type="match status" value="1"/>
</dbReference>
<sequence>MRRAGELASPPPLSNAAAQPTPRKRSDWATLARLLPYLWQYRWRVLAALAFMVAAKLANVSVPLLLKQLVDSMTPGGGQLPTGGEAVAAAVLAVPVGLLLGYGLLRLSTSLFTELRELVFAKATHGAARSIALQTFGHLHSLSLRFHLERQTGGMTRDIERGVRGIESLISYSLYSVIPTLIEVTLVLAILAVKFDMGFVWITATALVLYIGFTVSVTEWRTKFRREANEFDSAAHTRAVDSLLNYETVKYFNNEGFEAKRYDESLERLRKSRLKSQSTLSMLNTGQQLIIATALVLMLWLATRGVVEGRLTLGDLVMINAFMIQLYIPLNFLGVLYREIKQSLTDLDKMFTLMEREREVADKPGALPLSGLEQPTVRFEHVRFGYEPSREILHDVSFEIPAGKTVAVVGPSGSGKSTLARLLFRFYDLQQGRISIAGQDIREVTQASVRQAIGIVPQDTVLFNDTVEYNIAYGRPGATRAEVEAAARAARIHDFIESTPKGYQTMVGERGLKLSGGEKQRVAIARTLLKNPPILIFDEATSALDSANERAIQAELKSAARYKTALVIAHRLSTVVDAHEILVMEAGRIIERGTHPQLLAQGGRYAAMWALQRQHRDQPQAEPSGE</sequence>
<dbReference type="Proteomes" id="UP000297564">
    <property type="component" value="Unassembled WGS sequence"/>
</dbReference>
<evidence type="ECO:0000256" key="10">
    <source>
        <dbReference type="SAM" id="Phobius"/>
    </source>
</evidence>
<keyword evidence="3" id="KW-1003">Cell membrane</keyword>
<dbReference type="InterPro" id="IPR017871">
    <property type="entry name" value="ABC_transporter-like_CS"/>
</dbReference>
<dbReference type="SMART" id="SM00382">
    <property type="entry name" value="AAA"/>
    <property type="match status" value="1"/>
</dbReference>
<feature type="transmembrane region" description="Helical" evidence="10">
    <location>
        <begin position="86"/>
        <end position="105"/>
    </location>
</feature>